<sequence>MDKDKALEGFFKSLKLSLKNASIYTSEHPAFKESVKNGKEKIDTLLNFLSPIRIGIKADALLVDGKHFEKARTHEELAQIFHLHMIKSLEIQEGITPEELMAFITKIYLQPKDVLKKGGFSQILE</sequence>
<reference evidence="1" key="1">
    <citation type="journal article" date="2014" name="Front. Microbiol.">
        <title>High frequency of phylogenetically diverse reductive dehalogenase-homologous genes in deep subseafloor sedimentary metagenomes.</title>
        <authorList>
            <person name="Kawai M."/>
            <person name="Futagami T."/>
            <person name="Toyoda A."/>
            <person name="Takaki Y."/>
            <person name="Nishi S."/>
            <person name="Hori S."/>
            <person name="Arai W."/>
            <person name="Tsubouchi T."/>
            <person name="Morono Y."/>
            <person name="Uchiyama I."/>
            <person name="Ito T."/>
            <person name="Fujiyama A."/>
            <person name="Inagaki F."/>
            <person name="Takami H."/>
        </authorList>
    </citation>
    <scope>NUCLEOTIDE SEQUENCE</scope>
    <source>
        <strain evidence="1">Expedition CK06-06</strain>
    </source>
</reference>
<organism evidence="1">
    <name type="scientific">marine sediment metagenome</name>
    <dbReference type="NCBI Taxonomy" id="412755"/>
    <lineage>
        <taxon>unclassified sequences</taxon>
        <taxon>metagenomes</taxon>
        <taxon>ecological metagenomes</taxon>
    </lineage>
</organism>
<accession>X0WV70</accession>
<name>X0WV70_9ZZZZ</name>
<comment type="caution">
    <text evidence="1">The sequence shown here is derived from an EMBL/GenBank/DDBJ whole genome shotgun (WGS) entry which is preliminary data.</text>
</comment>
<protein>
    <submittedName>
        <fullName evidence="1">Uncharacterized protein</fullName>
    </submittedName>
</protein>
<dbReference type="AlphaFoldDB" id="X0WV70"/>
<proteinExistence type="predicted"/>
<gene>
    <name evidence="1" type="ORF">S01H1_58067</name>
</gene>
<evidence type="ECO:0000313" key="1">
    <source>
        <dbReference type="EMBL" id="GAG16636.1"/>
    </source>
</evidence>
<dbReference type="EMBL" id="BARS01037907">
    <property type="protein sequence ID" value="GAG16636.1"/>
    <property type="molecule type" value="Genomic_DNA"/>
</dbReference>
<feature type="non-terminal residue" evidence="1">
    <location>
        <position position="125"/>
    </location>
</feature>